<comment type="function">
    <text evidence="9 11">Catalyzes the conversion of GTP to 2,5-diamino-6-ribosylamino-4(3H)-pyrimidinone 5'-phosphate (DARP), formate and pyrophosphate.</text>
</comment>
<evidence type="ECO:0000313" key="13">
    <source>
        <dbReference type="EMBL" id="GLR20131.1"/>
    </source>
</evidence>
<feature type="domain" description="GTP cyclohydrolase II" evidence="12">
    <location>
        <begin position="4"/>
        <end position="168"/>
    </location>
</feature>
<comment type="pathway">
    <text evidence="1 11">Cofactor biosynthesis; riboflavin biosynthesis; 5-amino-6-(D-ribitylamino)uracil from GTP: step 1/4.</text>
</comment>
<protein>
    <recommendedName>
        <fullName evidence="11">GTP cyclohydrolase-2</fullName>
        <ecNumber evidence="11">3.5.4.25</ecNumber>
    </recommendedName>
    <alternativeName>
        <fullName evidence="11">GTP cyclohydrolase II</fullName>
    </alternativeName>
</protein>
<dbReference type="InterPro" id="IPR032677">
    <property type="entry name" value="GTP_cyclohydro_II"/>
</dbReference>
<evidence type="ECO:0000256" key="1">
    <source>
        <dbReference type="ARBA" id="ARBA00004853"/>
    </source>
</evidence>
<comment type="catalytic activity">
    <reaction evidence="10 11">
        <text>GTP + 4 H2O = 2,5-diamino-6-hydroxy-4-(5-phosphoribosylamino)-pyrimidine + formate + 2 phosphate + 3 H(+)</text>
        <dbReference type="Rhea" id="RHEA:23704"/>
        <dbReference type="ChEBI" id="CHEBI:15377"/>
        <dbReference type="ChEBI" id="CHEBI:15378"/>
        <dbReference type="ChEBI" id="CHEBI:15740"/>
        <dbReference type="ChEBI" id="CHEBI:37565"/>
        <dbReference type="ChEBI" id="CHEBI:43474"/>
        <dbReference type="ChEBI" id="CHEBI:58614"/>
        <dbReference type="EC" id="3.5.4.25"/>
    </reaction>
</comment>
<dbReference type="GO" id="GO:0005525">
    <property type="term" value="F:GTP binding"/>
    <property type="evidence" value="ECO:0007669"/>
    <property type="project" value="UniProtKB-KW"/>
</dbReference>
<dbReference type="FunFam" id="3.40.50.10990:FF:000001">
    <property type="entry name" value="Riboflavin biosynthesis protein RibBA"/>
    <property type="match status" value="1"/>
</dbReference>
<dbReference type="InterPro" id="IPR036144">
    <property type="entry name" value="RibA-like_sf"/>
</dbReference>
<feature type="binding site" evidence="11">
    <location>
        <begin position="48"/>
        <end position="52"/>
    </location>
    <ligand>
        <name>GTP</name>
        <dbReference type="ChEBI" id="CHEBI:37565"/>
    </ligand>
</feature>
<dbReference type="NCBIfam" id="NF001591">
    <property type="entry name" value="PRK00393.1"/>
    <property type="match status" value="1"/>
</dbReference>
<dbReference type="InterPro" id="IPR000926">
    <property type="entry name" value="RibA"/>
</dbReference>
<dbReference type="GO" id="GO:0005829">
    <property type="term" value="C:cytosol"/>
    <property type="evidence" value="ECO:0007669"/>
    <property type="project" value="TreeGrafter"/>
</dbReference>
<dbReference type="GO" id="GO:0009231">
    <property type="term" value="P:riboflavin biosynthetic process"/>
    <property type="evidence" value="ECO:0007669"/>
    <property type="project" value="UniProtKB-UniRule"/>
</dbReference>
<accession>A0AA37SSD8</accession>
<evidence type="ECO:0000256" key="11">
    <source>
        <dbReference type="HAMAP-Rule" id="MF_00179"/>
    </source>
</evidence>
<dbReference type="Gene3D" id="3.40.50.10990">
    <property type="entry name" value="GTP cyclohydrolase II"/>
    <property type="match status" value="1"/>
</dbReference>
<dbReference type="Proteomes" id="UP001156666">
    <property type="component" value="Unassembled WGS sequence"/>
</dbReference>
<evidence type="ECO:0000256" key="2">
    <source>
        <dbReference type="ARBA" id="ARBA00005520"/>
    </source>
</evidence>
<comment type="similarity">
    <text evidence="11">Belongs to the GTP cyclohydrolase II family.</text>
</comment>
<dbReference type="NCBIfam" id="TIGR00505">
    <property type="entry name" value="ribA"/>
    <property type="match status" value="1"/>
</dbReference>
<dbReference type="HAMAP" id="MF_00179">
    <property type="entry name" value="RibA"/>
    <property type="match status" value="1"/>
</dbReference>
<feature type="binding site" evidence="11">
    <location>
        <position position="53"/>
    </location>
    <ligand>
        <name>Zn(2+)</name>
        <dbReference type="ChEBI" id="CHEBI:29105"/>
        <note>catalytic</note>
    </ligand>
</feature>
<dbReference type="RefSeq" id="WP_235294969.1">
    <property type="nucleotide sequence ID" value="NZ_BSOH01000037.1"/>
</dbReference>
<organism evidence="13 14">
    <name type="scientific">Portibacter lacus</name>
    <dbReference type="NCBI Taxonomy" id="1099794"/>
    <lineage>
        <taxon>Bacteria</taxon>
        <taxon>Pseudomonadati</taxon>
        <taxon>Bacteroidota</taxon>
        <taxon>Saprospiria</taxon>
        <taxon>Saprospirales</taxon>
        <taxon>Haliscomenobacteraceae</taxon>
        <taxon>Portibacter</taxon>
    </lineage>
</organism>
<dbReference type="AlphaFoldDB" id="A0AA37SSD8"/>
<proteinExistence type="inferred from homology"/>
<dbReference type="CDD" id="cd00641">
    <property type="entry name" value="GTP_cyclohydro2"/>
    <property type="match status" value="1"/>
</dbReference>
<keyword evidence="3 11" id="KW-0686">Riboflavin biosynthesis</keyword>
<keyword evidence="8 11" id="KW-0342">GTP-binding</keyword>
<feature type="binding site" evidence="11">
    <location>
        <position position="152"/>
    </location>
    <ligand>
        <name>GTP</name>
        <dbReference type="ChEBI" id="CHEBI:37565"/>
    </ligand>
</feature>
<evidence type="ECO:0000256" key="3">
    <source>
        <dbReference type="ARBA" id="ARBA00022619"/>
    </source>
</evidence>
<evidence type="ECO:0000256" key="9">
    <source>
        <dbReference type="ARBA" id="ARBA00043932"/>
    </source>
</evidence>
<name>A0AA37SSD8_9BACT</name>
<dbReference type="PANTHER" id="PTHR21327:SF18">
    <property type="entry name" value="3,4-DIHYDROXY-2-BUTANONE 4-PHOSPHATE SYNTHASE"/>
    <property type="match status" value="1"/>
</dbReference>
<evidence type="ECO:0000259" key="12">
    <source>
        <dbReference type="Pfam" id="PF00925"/>
    </source>
</evidence>
<dbReference type="PANTHER" id="PTHR21327">
    <property type="entry name" value="GTP CYCLOHYDROLASE II-RELATED"/>
    <property type="match status" value="1"/>
</dbReference>
<sequence>MKKQSEAMIPTPNGVFRMIAYADDNKDLMPHVVLVHEDLDSYDNVVMRIHSECLTGDLFGSKRCDCGEQLDKALQIIGEEKGILIYLRQEGRGIGLINKLKAYQLQDTGMNTIDANIHLGFEPDERDYEVASEILKDLGVKSVRLLTNNPEKVNGLNEYGIQVAERLPIIISPSKENKAYLQIKNDLMGHLLD</sequence>
<feature type="binding site" evidence="11">
    <location>
        <position position="66"/>
    </location>
    <ligand>
        <name>Zn(2+)</name>
        <dbReference type="ChEBI" id="CHEBI:29105"/>
        <note>catalytic</note>
    </ligand>
</feature>
<evidence type="ECO:0000256" key="6">
    <source>
        <dbReference type="ARBA" id="ARBA00022801"/>
    </source>
</evidence>
<dbReference type="GO" id="GO:0008270">
    <property type="term" value="F:zinc ion binding"/>
    <property type="evidence" value="ECO:0007669"/>
    <property type="project" value="UniProtKB-UniRule"/>
</dbReference>
<dbReference type="GO" id="GO:0003935">
    <property type="term" value="F:GTP cyclohydrolase II activity"/>
    <property type="evidence" value="ECO:0007669"/>
    <property type="project" value="UniProtKB-UniRule"/>
</dbReference>
<feature type="active site" description="Nucleophile" evidence="11">
    <location>
        <position position="126"/>
    </location>
</feature>
<feature type="binding site" evidence="11">
    <location>
        <position position="69"/>
    </location>
    <ligand>
        <name>GTP</name>
        <dbReference type="ChEBI" id="CHEBI:37565"/>
    </ligand>
</feature>
<feature type="binding site" evidence="11">
    <location>
        <begin position="90"/>
        <end position="92"/>
    </location>
    <ligand>
        <name>GTP</name>
        <dbReference type="ChEBI" id="CHEBI:37565"/>
    </ligand>
</feature>
<evidence type="ECO:0000256" key="4">
    <source>
        <dbReference type="ARBA" id="ARBA00022723"/>
    </source>
</evidence>
<gene>
    <name evidence="11" type="primary">ribA</name>
    <name evidence="13" type="ORF">GCM10007940_47470</name>
</gene>
<evidence type="ECO:0000256" key="10">
    <source>
        <dbReference type="ARBA" id="ARBA00049295"/>
    </source>
</evidence>
<feature type="binding site" evidence="11">
    <location>
        <position position="112"/>
    </location>
    <ligand>
        <name>GTP</name>
        <dbReference type="ChEBI" id="CHEBI:37565"/>
    </ligand>
</feature>
<evidence type="ECO:0000256" key="8">
    <source>
        <dbReference type="ARBA" id="ARBA00023134"/>
    </source>
</evidence>
<comment type="cofactor">
    <cofactor evidence="11">
        <name>Zn(2+)</name>
        <dbReference type="ChEBI" id="CHEBI:29105"/>
    </cofactor>
    <text evidence="11">Binds 1 zinc ion per subunit.</text>
</comment>
<keyword evidence="5 11" id="KW-0547">Nucleotide-binding</keyword>
<dbReference type="EC" id="3.5.4.25" evidence="11"/>
<dbReference type="SUPFAM" id="SSF142695">
    <property type="entry name" value="RibA-like"/>
    <property type="match status" value="1"/>
</dbReference>
<reference evidence="13" key="2">
    <citation type="submission" date="2023-01" db="EMBL/GenBank/DDBJ databases">
        <title>Draft genome sequence of Portibacter lacus strain NBRC 108769.</title>
        <authorList>
            <person name="Sun Q."/>
            <person name="Mori K."/>
        </authorList>
    </citation>
    <scope>NUCLEOTIDE SEQUENCE</scope>
    <source>
        <strain evidence="13">NBRC 108769</strain>
    </source>
</reference>
<dbReference type="GO" id="GO:0008686">
    <property type="term" value="F:3,4-dihydroxy-2-butanone-4-phosphate synthase activity"/>
    <property type="evidence" value="ECO:0007669"/>
    <property type="project" value="TreeGrafter"/>
</dbReference>
<evidence type="ECO:0000256" key="7">
    <source>
        <dbReference type="ARBA" id="ARBA00022833"/>
    </source>
</evidence>
<comment type="caution">
    <text evidence="13">The sequence shown here is derived from an EMBL/GenBank/DDBJ whole genome shotgun (WGS) entry which is preliminary data.</text>
</comment>
<feature type="binding site" evidence="11">
    <location>
        <position position="64"/>
    </location>
    <ligand>
        <name>Zn(2+)</name>
        <dbReference type="ChEBI" id="CHEBI:29105"/>
        <note>catalytic</note>
    </ligand>
</feature>
<keyword evidence="4 11" id="KW-0479">Metal-binding</keyword>
<dbReference type="EMBL" id="BSOH01000037">
    <property type="protein sequence ID" value="GLR20131.1"/>
    <property type="molecule type" value="Genomic_DNA"/>
</dbReference>
<feature type="active site" description="Proton acceptor" evidence="11">
    <location>
        <position position="124"/>
    </location>
</feature>
<keyword evidence="6 11" id="KW-0378">Hydrolase</keyword>
<keyword evidence="14" id="KW-1185">Reference proteome</keyword>
<feature type="binding site" evidence="11">
    <location>
        <position position="147"/>
    </location>
    <ligand>
        <name>GTP</name>
        <dbReference type="ChEBI" id="CHEBI:37565"/>
    </ligand>
</feature>
<reference evidence="13" key="1">
    <citation type="journal article" date="2014" name="Int. J. Syst. Evol. Microbiol.">
        <title>Complete genome sequence of Corynebacterium casei LMG S-19264T (=DSM 44701T), isolated from a smear-ripened cheese.</title>
        <authorList>
            <consortium name="US DOE Joint Genome Institute (JGI-PGF)"/>
            <person name="Walter F."/>
            <person name="Albersmeier A."/>
            <person name="Kalinowski J."/>
            <person name="Ruckert C."/>
        </authorList>
    </citation>
    <scope>NUCLEOTIDE SEQUENCE</scope>
    <source>
        <strain evidence="13">NBRC 108769</strain>
    </source>
</reference>
<dbReference type="Pfam" id="PF00925">
    <property type="entry name" value="GTP_cyclohydro2"/>
    <property type="match status" value="1"/>
</dbReference>
<keyword evidence="7 11" id="KW-0862">Zinc</keyword>
<comment type="similarity">
    <text evidence="2">In the N-terminal section; belongs to the DHBP synthase family.</text>
</comment>
<evidence type="ECO:0000313" key="14">
    <source>
        <dbReference type="Proteomes" id="UP001156666"/>
    </source>
</evidence>
<evidence type="ECO:0000256" key="5">
    <source>
        <dbReference type="ARBA" id="ARBA00022741"/>
    </source>
</evidence>